<protein>
    <submittedName>
        <fullName evidence="2">Uncharacterized protein</fullName>
    </submittedName>
</protein>
<reference evidence="2" key="1">
    <citation type="submission" date="2017-02" db="UniProtKB">
        <authorList>
            <consortium name="WormBaseParasite"/>
        </authorList>
    </citation>
    <scope>IDENTIFICATION</scope>
</reference>
<dbReference type="AlphaFoldDB" id="A0A0M3IWM7"/>
<keyword evidence="1" id="KW-1185">Reference proteome</keyword>
<dbReference type="Proteomes" id="UP000036681">
    <property type="component" value="Unplaced"/>
</dbReference>
<proteinExistence type="predicted"/>
<accession>A0A0M3IWM7</accession>
<evidence type="ECO:0000313" key="2">
    <source>
        <dbReference type="WBParaSite" id="ALUE_0002315501-mRNA-1"/>
    </source>
</evidence>
<evidence type="ECO:0000313" key="1">
    <source>
        <dbReference type="Proteomes" id="UP000036681"/>
    </source>
</evidence>
<name>A0A0M3IWM7_ASCLU</name>
<dbReference type="WBParaSite" id="ALUE_0002315501-mRNA-1">
    <property type="protein sequence ID" value="ALUE_0002315501-mRNA-1"/>
    <property type="gene ID" value="ALUE_0002315501"/>
</dbReference>
<sequence length="152" mass="17322">MRLNVATHETVYLTSCPIDRLYRSTKLALRAERCPPNLVNKLGMNQPGAWYRLVEKRRGASGRALCESGQFVSGDRRAERCPPNLVNKLGMNQPGAWYRLVEKRRGASGRALCESGQFVVENLIETEFVNLTADKETFHNRKTRDWNIIEKG</sequence>
<organism evidence="1 2">
    <name type="scientific">Ascaris lumbricoides</name>
    <name type="common">Giant roundworm</name>
    <dbReference type="NCBI Taxonomy" id="6252"/>
    <lineage>
        <taxon>Eukaryota</taxon>
        <taxon>Metazoa</taxon>
        <taxon>Ecdysozoa</taxon>
        <taxon>Nematoda</taxon>
        <taxon>Chromadorea</taxon>
        <taxon>Rhabditida</taxon>
        <taxon>Spirurina</taxon>
        <taxon>Ascaridomorpha</taxon>
        <taxon>Ascaridoidea</taxon>
        <taxon>Ascarididae</taxon>
        <taxon>Ascaris</taxon>
    </lineage>
</organism>